<dbReference type="AlphaFoldDB" id="A0A7G9Z279"/>
<feature type="compositionally biased region" description="Basic and acidic residues" evidence="1">
    <location>
        <begin position="362"/>
        <end position="374"/>
    </location>
</feature>
<proteinExistence type="predicted"/>
<name>A0A7G9Z279_9EURY</name>
<dbReference type="Pfam" id="PF12696">
    <property type="entry name" value="TraG-D_C"/>
    <property type="match status" value="1"/>
</dbReference>
<gene>
    <name evidence="3" type="ORF">DIMBOPOO_00036</name>
</gene>
<sequence>MIENLLDYIPSWRINDVIYFNPADIDYPIALNILERVEPDKKHLVVSGVISVFRKLYAEYWQHRQEHILRNTILALFDYPGNKTLLGIYRMLSDWRYREKVIEKINDPIVRSFFKNEFSKYLYQFKGEALAPIQNKLGAFLSTPLIRNIVGQVNSKIDFRWVMDNQKILLVNLAKGRIGEDNAALLGSLIVTKLQLAAMSRIDIPEKERKDFFCFIDEFQSFVSTTGDSFSEILSESRKYRLCLIIAHQYLGQLGENFQKEEKLRKAIFGNAGTIIAFKVGPDDAEFLEKEFYPEFERQDLINQDKHNIYLKLAIDGKSSKPFSGLTLPPFFKFEKQGEKDKIIEVSRMRYVGKREEIEGKIERWGGESRSGEKRNHKNSALPLRFHSGGKEKE</sequence>
<dbReference type="EMBL" id="MT631576">
    <property type="protein sequence ID" value="QNO54363.1"/>
    <property type="molecule type" value="Genomic_DNA"/>
</dbReference>
<evidence type="ECO:0000313" key="3">
    <source>
        <dbReference type="EMBL" id="QNO54363.1"/>
    </source>
</evidence>
<accession>A0A7G9Z279</accession>
<dbReference type="CDD" id="cd01127">
    <property type="entry name" value="TrwB_TraG_TraD_VirD4"/>
    <property type="match status" value="1"/>
</dbReference>
<evidence type="ECO:0000256" key="1">
    <source>
        <dbReference type="SAM" id="MobiDB-lite"/>
    </source>
</evidence>
<feature type="domain" description="TraD/TraG TraM recognition site" evidence="2">
    <location>
        <begin position="213"/>
        <end position="289"/>
    </location>
</feature>
<protein>
    <recommendedName>
        <fullName evidence="2">TraD/TraG TraM recognition site domain-containing protein</fullName>
    </recommendedName>
</protein>
<reference evidence="3" key="1">
    <citation type="submission" date="2020-06" db="EMBL/GenBank/DDBJ databases">
        <title>Unique genomic features of the anaerobic methanotrophic archaea.</title>
        <authorList>
            <person name="Chadwick G.L."/>
            <person name="Skennerton C.T."/>
            <person name="Laso-Perez R."/>
            <person name="Leu A.O."/>
            <person name="Speth D.R."/>
            <person name="Yu H."/>
            <person name="Morgan-Lang C."/>
            <person name="Hatzenpichler R."/>
            <person name="Goudeau D."/>
            <person name="Malmstrom R."/>
            <person name="Brazelton W.J."/>
            <person name="Woyke T."/>
            <person name="Hallam S.J."/>
            <person name="Tyson G.W."/>
            <person name="Wegener G."/>
            <person name="Boetius A."/>
            <person name="Orphan V."/>
        </authorList>
    </citation>
    <scope>NUCLEOTIDE SEQUENCE</scope>
</reference>
<dbReference type="InterPro" id="IPR032689">
    <property type="entry name" value="TraG-D_C"/>
</dbReference>
<feature type="region of interest" description="Disordered" evidence="1">
    <location>
        <begin position="362"/>
        <end position="394"/>
    </location>
</feature>
<evidence type="ECO:0000259" key="2">
    <source>
        <dbReference type="Pfam" id="PF12696"/>
    </source>
</evidence>
<organism evidence="3">
    <name type="scientific">Candidatus Methanophaga sp. ANME-1 ERB7</name>
    <dbReference type="NCBI Taxonomy" id="2759913"/>
    <lineage>
        <taxon>Archaea</taxon>
        <taxon>Methanobacteriati</taxon>
        <taxon>Methanobacteriota</taxon>
        <taxon>Stenosarchaea group</taxon>
        <taxon>Methanomicrobia</taxon>
        <taxon>Candidatus Methanophagales</taxon>
        <taxon>Candidatus Methanophagaceae</taxon>
        <taxon>Candidatus Methanophaga</taxon>
    </lineage>
</organism>
<dbReference type="SUPFAM" id="SSF52540">
    <property type="entry name" value="P-loop containing nucleoside triphosphate hydrolases"/>
    <property type="match status" value="1"/>
</dbReference>
<dbReference type="InterPro" id="IPR027417">
    <property type="entry name" value="P-loop_NTPase"/>
</dbReference>
<dbReference type="Gene3D" id="3.40.50.300">
    <property type="entry name" value="P-loop containing nucleotide triphosphate hydrolases"/>
    <property type="match status" value="1"/>
</dbReference>